<protein>
    <submittedName>
        <fullName evidence="2">Uncharacterized protein</fullName>
    </submittedName>
</protein>
<organism evidence="2 3">
    <name type="scientific">Allotamlana fucoidanivorans</name>
    <dbReference type="NCBI Taxonomy" id="2583814"/>
    <lineage>
        <taxon>Bacteria</taxon>
        <taxon>Pseudomonadati</taxon>
        <taxon>Bacteroidota</taxon>
        <taxon>Flavobacteriia</taxon>
        <taxon>Flavobacteriales</taxon>
        <taxon>Flavobacteriaceae</taxon>
        <taxon>Allotamlana</taxon>
    </lineage>
</organism>
<sequence length="182" mass="21364">MKENMIITEKQRPLWQRVIAALFFTAAIALLIYTFYNANFSDKNLINIGHNLKSVIYVMGIGIGFSFHKSIYIDLDTSKFRSTVEIGPIKLGQWKVINNYEYVSVFHQPLSDGDKIYEVNLWYNKNQHWELYEKYDYNEALVIAFELSERLNIDLLDATTPNNYKWVNKTATKNNKTLVYLD</sequence>
<dbReference type="RefSeq" id="WP_139694437.1">
    <property type="nucleotide sequence ID" value="NZ_CP074074.1"/>
</dbReference>
<feature type="transmembrane region" description="Helical" evidence="1">
    <location>
        <begin position="14"/>
        <end position="35"/>
    </location>
</feature>
<name>A0A5C4SRC6_9FLAO</name>
<dbReference type="OrthoDB" id="1200950at2"/>
<feature type="transmembrane region" description="Helical" evidence="1">
    <location>
        <begin position="55"/>
        <end position="72"/>
    </location>
</feature>
<keyword evidence="1" id="KW-0472">Membrane</keyword>
<comment type="caution">
    <text evidence="2">The sequence shown here is derived from an EMBL/GenBank/DDBJ whole genome shotgun (WGS) entry which is preliminary data.</text>
</comment>
<dbReference type="EMBL" id="VDCS01000001">
    <property type="protein sequence ID" value="TNJ46974.1"/>
    <property type="molecule type" value="Genomic_DNA"/>
</dbReference>
<gene>
    <name evidence="2" type="ORF">FGF67_00150</name>
</gene>
<keyword evidence="3" id="KW-1185">Reference proteome</keyword>
<keyword evidence="1" id="KW-1133">Transmembrane helix</keyword>
<dbReference type="Proteomes" id="UP000308713">
    <property type="component" value="Unassembled WGS sequence"/>
</dbReference>
<proteinExistence type="predicted"/>
<keyword evidence="1" id="KW-0812">Transmembrane</keyword>
<evidence type="ECO:0000313" key="3">
    <source>
        <dbReference type="Proteomes" id="UP000308713"/>
    </source>
</evidence>
<reference evidence="2 3" key="1">
    <citation type="submission" date="2019-05" db="EMBL/GenBank/DDBJ databases">
        <title>Tamlana fucoidanivorans sp. nov., isolated from the surface of algae collected from Fujian province in China.</title>
        <authorList>
            <person name="Li J."/>
        </authorList>
    </citation>
    <scope>NUCLEOTIDE SEQUENCE [LARGE SCALE GENOMIC DNA]</scope>
    <source>
        <strain evidence="2 3">CW2-9</strain>
    </source>
</reference>
<evidence type="ECO:0000313" key="2">
    <source>
        <dbReference type="EMBL" id="TNJ46974.1"/>
    </source>
</evidence>
<accession>A0A5C4SRC6</accession>
<dbReference type="AlphaFoldDB" id="A0A5C4SRC6"/>
<evidence type="ECO:0000256" key="1">
    <source>
        <dbReference type="SAM" id="Phobius"/>
    </source>
</evidence>